<reference evidence="1 2" key="1">
    <citation type="submission" date="2019-08" db="EMBL/GenBank/DDBJ databases">
        <title>The genome of the soybean aphid Biotype 1, its phylome, world population structure and adaptation to the North American continent.</title>
        <authorList>
            <person name="Giordano R."/>
            <person name="Donthu R.K."/>
            <person name="Hernandez A.G."/>
            <person name="Wright C.L."/>
            <person name="Zimin A.V."/>
        </authorList>
    </citation>
    <scope>NUCLEOTIDE SEQUENCE [LARGE SCALE GENOMIC DNA]</scope>
    <source>
        <tissue evidence="1">Whole aphids</tissue>
    </source>
</reference>
<dbReference type="AlphaFoldDB" id="A0A6G0TKB7"/>
<name>A0A6G0TKB7_APHGL</name>
<keyword evidence="2" id="KW-1185">Reference proteome</keyword>
<sequence length="188" mass="21716">TIVKHFVRYLSITFRLYLRSELSKFLIFVVCGIESREKKTNCNDIVRATMHARKVIDLSSRTVQKKKNNLKIVNVKTAGRRSKSNRENDTAAYRVADRIETIRDCYSPITRESARSREHRPLRSDWGGYLKGCRRCRPDAVIAVCRRRYRTPHLNPHTLAAHTGALLHFIANYIRRALQVAAATSVYS</sequence>
<evidence type="ECO:0000313" key="2">
    <source>
        <dbReference type="Proteomes" id="UP000475862"/>
    </source>
</evidence>
<proteinExistence type="predicted"/>
<feature type="non-terminal residue" evidence="1">
    <location>
        <position position="1"/>
    </location>
</feature>
<organism evidence="1 2">
    <name type="scientific">Aphis glycines</name>
    <name type="common">Soybean aphid</name>
    <dbReference type="NCBI Taxonomy" id="307491"/>
    <lineage>
        <taxon>Eukaryota</taxon>
        <taxon>Metazoa</taxon>
        <taxon>Ecdysozoa</taxon>
        <taxon>Arthropoda</taxon>
        <taxon>Hexapoda</taxon>
        <taxon>Insecta</taxon>
        <taxon>Pterygota</taxon>
        <taxon>Neoptera</taxon>
        <taxon>Paraneoptera</taxon>
        <taxon>Hemiptera</taxon>
        <taxon>Sternorrhyncha</taxon>
        <taxon>Aphidomorpha</taxon>
        <taxon>Aphidoidea</taxon>
        <taxon>Aphididae</taxon>
        <taxon>Aphidini</taxon>
        <taxon>Aphis</taxon>
        <taxon>Aphis</taxon>
    </lineage>
</organism>
<evidence type="ECO:0000313" key="1">
    <source>
        <dbReference type="EMBL" id="KAE9534432.1"/>
    </source>
</evidence>
<accession>A0A6G0TKB7</accession>
<dbReference type="EMBL" id="VYZN01000028">
    <property type="protein sequence ID" value="KAE9534432.1"/>
    <property type="molecule type" value="Genomic_DNA"/>
</dbReference>
<gene>
    <name evidence="1" type="ORF">AGLY_008522</name>
</gene>
<comment type="caution">
    <text evidence="1">The sequence shown here is derived from an EMBL/GenBank/DDBJ whole genome shotgun (WGS) entry which is preliminary data.</text>
</comment>
<dbReference type="Proteomes" id="UP000475862">
    <property type="component" value="Unassembled WGS sequence"/>
</dbReference>
<protein>
    <submittedName>
        <fullName evidence="1">Uncharacterized protein</fullName>
    </submittedName>
</protein>